<evidence type="ECO:0000313" key="3">
    <source>
        <dbReference type="Proteomes" id="UP000244989"/>
    </source>
</evidence>
<dbReference type="EMBL" id="QEEZ01000007">
    <property type="protein sequence ID" value="PWC01922.1"/>
    <property type="molecule type" value="Genomic_DNA"/>
</dbReference>
<proteinExistence type="predicted"/>
<feature type="compositionally biased region" description="Acidic residues" evidence="1">
    <location>
        <begin position="50"/>
        <end position="64"/>
    </location>
</feature>
<dbReference type="KEGG" id="cyz:C3B44_03345"/>
<protein>
    <recommendedName>
        <fullName evidence="4">SPOR domain-containing protein</fullName>
    </recommendedName>
</protein>
<dbReference type="OrthoDB" id="3268477at2"/>
<sequence>MADWYYNPSTGEVSEGKVGSWANRMGPYATREQAENALKIVQARNKAADAEDEKDDDWGDPAAR</sequence>
<keyword evidence="3" id="KW-1185">Reference proteome</keyword>
<evidence type="ECO:0008006" key="4">
    <source>
        <dbReference type="Google" id="ProtNLM"/>
    </source>
</evidence>
<gene>
    <name evidence="2" type="ORF">DF222_04900</name>
</gene>
<comment type="caution">
    <text evidence="2">The sequence shown here is derived from an EMBL/GenBank/DDBJ whole genome shotgun (WGS) entry which is preliminary data.</text>
</comment>
<dbReference type="Proteomes" id="UP000244989">
    <property type="component" value="Unassembled WGS sequence"/>
</dbReference>
<organism evidence="2 3">
    <name type="scientific">Corynebacterium yudongzhengii</name>
    <dbReference type="NCBI Taxonomy" id="2080740"/>
    <lineage>
        <taxon>Bacteria</taxon>
        <taxon>Bacillati</taxon>
        <taxon>Actinomycetota</taxon>
        <taxon>Actinomycetes</taxon>
        <taxon>Mycobacteriales</taxon>
        <taxon>Corynebacteriaceae</taxon>
        <taxon>Corynebacterium</taxon>
    </lineage>
</organism>
<dbReference type="RefSeq" id="WP_108431125.1">
    <property type="nucleotide sequence ID" value="NZ_CP026947.1"/>
</dbReference>
<name>A0A2U1T7F6_9CORY</name>
<evidence type="ECO:0000313" key="2">
    <source>
        <dbReference type="EMBL" id="PWC01922.1"/>
    </source>
</evidence>
<dbReference type="AlphaFoldDB" id="A0A2U1T7F6"/>
<feature type="region of interest" description="Disordered" evidence="1">
    <location>
        <begin position="1"/>
        <end position="20"/>
    </location>
</feature>
<evidence type="ECO:0000256" key="1">
    <source>
        <dbReference type="SAM" id="MobiDB-lite"/>
    </source>
</evidence>
<accession>A0A2U1T7F6</accession>
<feature type="region of interest" description="Disordered" evidence="1">
    <location>
        <begin position="43"/>
        <end position="64"/>
    </location>
</feature>
<reference evidence="3" key="1">
    <citation type="submission" date="2018-04" db="EMBL/GenBank/DDBJ databases">
        <authorList>
            <person name="Liu S."/>
            <person name="Wang Z."/>
            <person name="Li J."/>
        </authorList>
    </citation>
    <scope>NUCLEOTIDE SEQUENCE [LARGE SCALE GENOMIC DNA]</scope>
    <source>
        <strain evidence="3">2189</strain>
    </source>
</reference>